<dbReference type="Proteomes" id="UP000050902">
    <property type="component" value="Unassembled WGS sequence"/>
</dbReference>
<keyword evidence="3" id="KW-1185">Reference proteome</keyword>
<organism evidence="2 3">
    <name type="scientific">Stenotrophomonas nitritireducens</name>
    <dbReference type="NCBI Taxonomy" id="83617"/>
    <lineage>
        <taxon>Bacteria</taxon>
        <taxon>Pseudomonadati</taxon>
        <taxon>Pseudomonadota</taxon>
        <taxon>Gammaproteobacteria</taxon>
        <taxon>Lysobacterales</taxon>
        <taxon>Lysobacteraceae</taxon>
        <taxon>Stenotrophomonas</taxon>
    </lineage>
</organism>
<evidence type="ECO:0000313" key="2">
    <source>
        <dbReference type="EMBL" id="KRG56943.1"/>
    </source>
</evidence>
<keyword evidence="1" id="KW-0472">Membrane</keyword>
<accession>A0ABR5NJD3</accession>
<gene>
    <name evidence="2" type="ORF">ABB22_10970</name>
</gene>
<evidence type="ECO:0000256" key="1">
    <source>
        <dbReference type="SAM" id="Phobius"/>
    </source>
</evidence>
<keyword evidence="1" id="KW-1133">Transmembrane helix</keyword>
<evidence type="ECO:0000313" key="3">
    <source>
        <dbReference type="Proteomes" id="UP000050902"/>
    </source>
</evidence>
<comment type="caution">
    <text evidence="2">The sequence shown here is derived from an EMBL/GenBank/DDBJ whole genome shotgun (WGS) entry which is preliminary data.</text>
</comment>
<name>A0ABR5NJD3_9GAMM</name>
<protein>
    <submittedName>
        <fullName evidence="2">Uncharacterized protein</fullName>
    </submittedName>
</protein>
<proteinExistence type="predicted"/>
<dbReference type="EMBL" id="LDJG01000015">
    <property type="protein sequence ID" value="KRG56943.1"/>
    <property type="molecule type" value="Genomic_DNA"/>
</dbReference>
<keyword evidence="1" id="KW-0812">Transmembrane</keyword>
<feature type="transmembrane region" description="Helical" evidence="1">
    <location>
        <begin position="20"/>
        <end position="42"/>
    </location>
</feature>
<dbReference type="RefSeq" id="WP_055766155.1">
    <property type="nucleotide sequence ID" value="NZ_LDJG01000015.1"/>
</dbReference>
<reference evidence="2 3" key="1">
    <citation type="submission" date="2015-05" db="EMBL/GenBank/DDBJ databases">
        <title>Genome sequencing and analysis of members of genus Stenotrophomonas.</title>
        <authorList>
            <person name="Patil P.P."/>
            <person name="Midha S."/>
            <person name="Patil P.B."/>
        </authorList>
    </citation>
    <scope>NUCLEOTIDE SEQUENCE [LARGE SCALE GENOMIC DNA]</scope>
    <source>
        <strain evidence="2 3">DSM 12575</strain>
    </source>
</reference>
<sequence>MNAQATPPPARGSWWKPLLILFGVLLLLIMLGIAGVLGLGWFGWKALKNRIGDVQALSQPRQAPSHPLSADQQAILDMILERGDSELGAGADADSLEKLLAGYYQRSMNEHANGGQGTGDMGATQRTLAAVLAALEESRRNGGDAPEISPELSIVLEALAAHYDHGQNTKDEVVPLLTEDRPLTAEERELVDTIVEVEARNRAR</sequence>